<feature type="region of interest" description="Disordered" evidence="1">
    <location>
        <begin position="144"/>
        <end position="175"/>
    </location>
</feature>
<accession>A0ABV9C3M6</accession>
<feature type="compositionally biased region" description="Basic and acidic residues" evidence="1">
    <location>
        <begin position="1344"/>
        <end position="1400"/>
    </location>
</feature>
<feature type="domain" description="eCIS core" evidence="2">
    <location>
        <begin position="191"/>
        <end position="266"/>
    </location>
</feature>
<evidence type="ECO:0000259" key="2">
    <source>
        <dbReference type="Pfam" id="PF13699"/>
    </source>
</evidence>
<dbReference type="RefSeq" id="WP_266149030.1">
    <property type="nucleotide sequence ID" value="NZ_CP064028.1"/>
</dbReference>
<feature type="region of interest" description="Disordered" evidence="1">
    <location>
        <begin position="1188"/>
        <end position="1222"/>
    </location>
</feature>
<proteinExistence type="predicted"/>
<feature type="compositionally biased region" description="Basic and acidic residues" evidence="1">
    <location>
        <begin position="1297"/>
        <end position="1328"/>
    </location>
</feature>
<organism evidence="3 4">
    <name type="scientific">Dyella halodurans</name>
    <dbReference type="NCBI Taxonomy" id="1920171"/>
    <lineage>
        <taxon>Bacteria</taxon>
        <taxon>Pseudomonadati</taxon>
        <taxon>Pseudomonadota</taxon>
        <taxon>Gammaproteobacteria</taxon>
        <taxon>Lysobacterales</taxon>
        <taxon>Rhodanobacteraceae</taxon>
        <taxon>Dyella</taxon>
    </lineage>
</organism>
<evidence type="ECO:0000313" key="3">
    <source>
        <dbReference type="EMBL" id="MFC4527119.1"/>
    </source>
</evidence>
<feature type="compositionally biased region" description="Basic and acidic residues" evidence="1">
    <location>
        <begin position="1414"/>
        <end position="1428"/>
    </location>
</feature>
<dbReference type="Proteomes" id="UP001595961">
    <property type="component" value="Unassembled WGS sequence"/>
</dbReference>
<dbReference type="Pfam" id="PF13699">
    <property type="entry name" value="eCIS_core"/>
    <property type="match status" value="1"/>
</dbReference>
<feature type="compositionally biased region" description="Low complexity" evidence="1">
    <location>
        <begin position="873"/>
        <end position="913"/>
    </location>
</feature>
<feature type="region of interest" description="Disordered" evidence="1">
    <location>
        <begin position="935"/>
        <end position="957"/>
    </location>
</feature>
<evidence type="ECO:0000256" key="1">
    <source>
        <dbReference type="SAM" id="MobiDB-lite"/>
    </source>
</evidence>
<dbReference type="PANTHER" id="PTHR23202">
    <property type="entry name" value="WASP INTERACTING PROTEIN-RELATED"/>
    <property type="match status" value="1"/>
</dbReference>
<name>A0ABV9C3M6_9GAMM</name>
<dbReference type="InterPro" id="IPR025295">
    <property type="entry name" value="eCIS_core_dom"/>
</dbReference>
<dbReference type="InterPro" id="IPR016024">
    <property type="entry name" value="ARM-type_fold"/>
</dbReference>
<dbReference type="PANTHER" id="PTHR23202:SF124">
    <property type="entry name" value="C2H2-TYPE DOMAIN-CONTAINING PROTEIN-RELATED"/>
    <property type="match status" value="1"/>
</dbReference>
<feature type="region of interest" description="Disordered" evidence="1">
    <location>
        <begin position="22"/>
        <end position="41"/>
    </location>
</feature>
<evidence type="ECO:0000313" key="4">
    <source>
        <dbReference type="Proteomes" id="UP001595961"/>
    </source>
</evidence>
<feature type="compositionally biased region" description="Basic and acidic residues" evidence="1">
    <location>
        <begin position="1457"/>
        <end position="1469"/>
    </location>
</feature>
<gene>
    <name evidence="3" type="ORF">ACFO5W_10800</name>
</gene>
<reference evidence="4" key="1">
    <citation type="journal article" date="2019" name="Int. J. Syst. Evol. Microbiol.">
        <title>The Global Catalogue of Microorganisms (GCM) 10K type strain sequencing project: providing services to taxonomists for standard genome sequencing and annotation.</title>
        <authorList>
            <consortium name="The Broad Institute Genomics Platform"/>
            <consortium name="The Broad Institute Genome Sequencing Center for Infectious Disease"/>
            <person name="Wu L."/>
            <person name="Ma J."/>
        </authorList>
    </citation>
    <scope>NUCLEOTIDE SEQUENCE [LARGE SCALE GENOMIC DNA]</scope>
    <source>
        <strain evidence="4">CCM 4481</strain>
    </source>
</reference>
<keyword evidence="4" id="KW-1185">Reference proteome</keyword>
<feature type="region of interest" description="Disordered" evidence="1">
    <location>
        <begin position="1297"/>
        <end position="1430"/>
    </location>
</feature>
<feature type="region of interest" description="Disordered" evidence="1">
    <location>
        <begin position="848"/>
        <end position="913"/>
    </location>
</feature>
<feature type="region of interest" description="Disordered" evidence="1">
    <location>
        <begin position="1443"/>
        <end position="1469"/>
    </location>
</feature>
<feature type="compositionally biased region" description="Low complexity" evidence="1">
    <location>
        <begin position="1329"/>
        <end position="1343"/>
    </location>
</feature>
<comment type="caution">
    <text evidence="3">The sequence shown here is derived from an EMBL/GenBank/DDBJ whole genome shotgun (WGS) entry which is preliminary data.</text>
</comment>
<protein>
    <submittedName>
        <fullName evidence="3">DUF4157 domain-containing protein</fullName>
    </submittedName>
</protein>
<dbReference type="EMBL" id="JBHSGA010000017">
    <property type="protein sequence ID" value="MFC4527119.1"/>
    <property type="molecule type" value="Genomic_DNA"/>
</dbReference>
<dbReference type="SUPFAM" id="SSF48371">
    <property type="entry name" value="ARM repeat"/>
    <property type="match status" value="1"/>
</dbReference>
<sequence length="1639" mass="175408">MGAQAVSAAKSIAVGAREAAKVTRAKAPADRPAQQELDASRTFSLPATFGSIPAQAPDEGTNLPLRLQRKCAKCAEEDDDELSIHRKPSLSIFSAPEVALQRKCDACENDDDSEHPSVQRKPVALGDLSSTSVLLRRKCNQCSNEEHDELPRLHRKPVRQETDGHARQAPLSRPEHLVREAMRRSVGQGLTPTVRLQMEHAYGVDLGNVRIHTDTSANEATQAVAAQAYTLGQAIYFGPGRYQPHTTAGRELLAHELAHVIQNRRGKASSSSRDHSMQVSAPNDACELEADAAARAVIAGGIFNVRGSGGDALHRKDLLGTAIEWGKTKVDQAESAVGTGVKEVAEFTGEQLIALVRRVAPGLADIISEGPVDYAKRKVSEALDAHMPDALGGFSLSELGQNIGSWLGEAKDFVKGLAQGEEEACQKFTGFMKKLSDFVGKLIDNPVVNAVTSVFDKVTDFVTKALKVVGEPLFDGLKEYVSGAWSALKKVASTVSGWFTAAKNALGDLWTKLMSLLGFDGSSEDGVWSWMKGEAAKVWDGIKAAVQPIIEPLKKVASVIALLTPMGQIHAIIKYGPKVVEVVKWIWQNGLDPEKIRNAPADIRGMLETVGGDVDGFKGKLQEGTDWLSDKMSSLADAVLDVASKVSGLPLVSFAHQMFDDARDALNTLVKDIKDGADKAVAAIEDVGKKIADFVAPYKEVISSVILAIASPPMIPVILAGWAWRKLPDCIKSPILDFVLDIAIKAIGKIPAVPTFGLLWPLLKPGVLTFLETLRAADKTVKEDVSNKIAKIISGASPEFLIAFVKGFLQGVWEGISDPISAIWTVMDGLDKATQYLLSLAGLDDKTGEGAADASAQPTASSAGAPPAEHHAATSSPAPAKASTAGSAVGPAAPATAPAAATAAPSPNHHTVTATPATAHTVTASAAPTAATSTAVAATSSGSDAERDAATQSLEPGDMTALKSAAGDAAKAIGPDVDTVKANFWDAVQEYFNGSSITFDEMVQRLSETWEAAKSKISEGGAWLANQLMTFFKDGGAEAEVGDKVGWLSGTLVFQIVLDAITAGTWTEADSILVGIAKFINWPMEALGEAFKLLKSLGKYLLDGLKSLGSAIKETAAGAFKTVSKAIGSIGEKLLAFGEQMFGKFGSKAAKAETKAAGLLGKEGLGLGEREATKLAEKDTAKALEEKAVAGESKVTGEASAVEAKTPSETGHIESDKLSPSQLHNETQMLSEHPEMMEGAPPHRRAQVGEHEWTENTLPNGECEFCRHSAARVCIQTPELRAQELGKADKRLEDAQKLAQEQTEKAKALRAEAEAHPNLSDAEKKSLEDQASAARQRAAAAQDDASKASSDLKKASKKGRADQIDDAQRRLDKANSELKAAQNEEGKAADALSARERKVQEAAGAESRVTGTQERVKTLEKNAERQRELNQTIADMEKKRADILAKNKHMPPPTGTKEGREFAEAESKLAKAKQDLQAVAEAGTGLTAERRELLRAKTPFKGEGSAERKREWLKKLQDEGHAKGNLYKDYATGEYKSLDKLSPDHLNPVEEIFNYEGFGELGIQDQLEILDLPQNLKPLDRSLNMSKQDEVLENWIGSKKPKAPKMGQTEFDKLKAERDNARQAIQDEIQKRLQRMRGQ</sequence>